<gene>
    <name evidence="2" type="ORF">J7S20_03160</name>
</gene>
<sequence>MAEEKTPATPIKEGPGSATPSSTATAPKAPRASPKPAAPVKDGAGKAKNAKEVIKEEAGKASRQAGDKARGYAEQGKEKATGALDEAAKVIKDAAGSVDDKFGSEYGRYAHSAAGSVSDLADRLRDADVDDLLEEARQFVRKSPAIALGAAAAVGFIFARILKSGIDSDTSI</sequence>
<dbReference type="Proteomes" id="UP000676996">
    <property type="component" value="Unassembled WGS sequence"/>
</dbReference>
<feature type="compositionally biased region" description="Basic and acidic residues" evidence="1">
    <location>
        <begin position="43"/>
        <end position="79"/>
    </location>
</feature>
<dbReference type="EMBL" id="JAGRQC010000001">
    <property type="protein sequence ID" value="MBR0551502.1"/>
    <property type="molecule type" value="Genomic_DNA"/>
</dbReference>
<feature type="region of interest" description="Disordered" evidence="1">
    <location>
        <begin position="1"/>
        <end position="79"/>
    </location>
</feature>
<accession>A0A8T4IBM2</accession>
<keyword evidence="3" id="KW-1185">Reference proteome</keyword>
<organism evidence="2 3">
    <name type="scientific">Stakelama marina</name>
    <dbReference type="NCBI Taxonomy" id="2826939"/>
    <lineage>
        <taxon>Bacteria</taxon>
        <taxon>Pseudomonadati</taxon>
        <taxon>Pseudomonadota</taxon>
        <taxon>Alphaproteobacteria</taxon>
        <taxon>Sphingomonadales</taxon>
        <taxon>Sphingomonadaceae</taxon>
        <taxon>Stakelama</taxon>
    </lineage>
</organism>
<reference evidence="2" key="1">
    <citation type="submission" date="2021-04" db="EMBL/GenBank/DDBJ databases">
        <title>Ouciella asimina sp. nov., isolated from the surface seawater in the hydrothermal field of Okinawa Trough.</title>
        <authorList>
            <person name="Shuang W."/>
        </authorList>
    </citation>
    <scope>NUCLEOTIDE SEQUENCE</scope>
    <source>
        <strain evidence="2">LXI357</strain>
    </source>
</reference>
<evidence type="ECO:0000313" key="2">
    <source>
        <dbReference type="EMBL" id="MBR0551502.1"/>
    </source>
</evidence>
<evidence type="ECO:0000313" key="3">
    <source>
        <dbReference type="Proteomes" id="UP000676996"/>
    </source>
</evidence>
<feature type="compositionally biased region" description="Low complexity" evidence="1">
    <location>
        <begin position="14"/>
        <end position="39"/>
    </location>
</feature>
<protein>
    <submittedName>
        <fullName evidence="2">Uncharacterized protein</fullName>
    </submittedName>
</protein>
<comment type="caution">
    <text evidence="2">The sequence shown here is derived from an EMBL/GenBank/DDBJ whole genome shotgun (WGS) entry which is preliminary data.</text>
</comment>
<dbReference type="RefSeq" id="WP_284052775.1">
    <property type="nucleotide sequence ID" value="NZ_JAGRQC010000001.1"/>
</dbReference>
<proteinExistence type="predicted"/>
<name>A0A8T4IBM2_9SPHN</name>
<dbReference type="AlphaFoldDB" id="A0A8T4IBM2"/>
<evidence type="ECO:0000256" key="1">
    <source>
        <dbReference type="SAM" id="MobiDB-lite"/>
    </source>
</evidence>